<comment type="similarity">
    <text evidence="1">Belongs to the polysaccharide synthase family.</text>
</comment>
<feature type="domain" description="Polysaccharide biosynthesis protein CapD-like" evidence="2">
    <location>
        <begin position="11"/>
        <end position="293"/>
    </location>
</feature>
<evidence type="ECO:0000313" key="4">
    <source>
        <dbReference type="Proteomes" id="UP000176923"/>
    </source>
</evidence>
<name>A0A1F5ZK32_9BACT</name>
<gene>
    <name evidence="3" type="ORF">A3D77_07380</name>
</gene>
<dbReference type="Proteomes" id="UP000176923">
    <property type="component" value="Unassembled WGS sequence"/>
</dbReference>
<dbReference type="PANTHER" id="PTHR43318:SF2">
    <property type="entry name" value="UDP-N-ACETYLGLUCOSAMINE 4,6-DEHYDRATASE (INVERTING)"/>
    <property type="match status" value="1"/>
</dbReference>
<comment type="caution">
    <text evidence="3">The sequence shown here is derived from an EMBL/GenBank/DDBJ whole genome shotgun (WGS) entry which is preliminary data.</text>
</comment>
<evidence type="ECO:0000313" key="3">
    <source>
        <dbReference type="EMBL" id="OGG12850.1"/>
    </source>
</evidence>
<reference evidence="3 4" key="1">
    <citation type="journal article" date="2016" name="Nat. Commun.">
        <title>Thousands of microbial genomes shed light on interconnected biogeochemical processes in an aquifer system.</title>
        <authorList>
            <person name="Anantharaman K."/>
            <person name="Brown C.T."/>
            <person name="Hug L.A."/>
            <person name="Sharon I."/>
            <person name="Castelle C.J."/>
            <person name="Probst A.J."/>
            <person name="Thomas B.C."/>
            <person name="Singh A."/>
            <person name="Wilkins M.J."/>
            <person name="Karaoz U."/>
            <person name="Brodie E.L."/>
            <person name="Williams K.H."/>
            <person name="Hubbard S.S."/>
            <person name="Banfield J.F."/>
        </authorList>
    </citation>
    <scope>NUCLEOTIDE SEQUENCE [LARGE SCALE GENOMIC DNA]</scope>
</reference>
<accession>A0A1F5ZK32</accession>
<dbReference type="EMBL" id="MFJL01000041">
    <property type="protein sequence ID" value="OGG12850.1"/>
    <property type="molecule type" value="Genomic_DNA"/>
</dbReference>
<dbReference type="Pfam" id="PF02719">
    <property type="entry name" value="Polysacc_synt_2"/>
    <property type="match status" value="1"/>
</dbReference>
<dbReference type="AlphaFoldDB" id="A0A1F5ZK32"/>
<dbReference type="PANTHER" id="PTHR43318">
    <property type="entry name" value="UDP-N-ACETYLGLUCOSAMINE 4,6-DEHYDRATASE"/>
    <property type="match status" value="1"/>
</dbReference>
<dbReference type="CDD" id="cd05237">
    <property type="entry name" value="UDP_invert_4-6DH_SDR_e"/>
    <property type="match status" value="1"/>
</dbReference>
<dbReference type="InterPro" id="IPR003869">
    <property type="entry name" value="Polysac_CapD-like"/>
</dbReference>
<dbReference type="SUPFAM" id="SSF51735">
    <property type="entry name" value="NAD(P)-binding Rossmann-fold domains"/>
    <property type="match status" value="1"/>
</dbReference>
<dbReference type="InterPro" id="IPR051203">
    <property type="entry name" value="Polysaccharide_Synthase-Rel"/>
</dbReference>
<evidence type="ECO:0000256" key="1">
    <source>
        <dbReference type="ARBA" id="ARBA00007430"/>
    </source>
</evidence>
<proteinExistence type="inferred from homology"/>
<sequence length="351" mass="39717">MKHSKITGKTIFISGGVGSIGSVIVEMLLENYSPKVIRIFDNDEESLFYAMRKYSSDKRVRFMLGDVRDKDRVDWALRDVNTVFHAAALKHVFLNEYNPFESIKTNVIGTQNLIEKSLSNNIETFINISTDKAVSPTNVMGATKLLSEKLTSAAKHYRGNAKTILLSVRFGNVLNSSGSVIPVFLKQLKNNQPMTITDKRMKRYFMTVEEAVTLILKASLISIGGEVFILKMPKMKILDLAEVIMEEYVKISRFPYTASIKTIGKKTGEKLDEKLISEHEREQTLELKDMYVIPFGTDGTDFEALESLAVRKYYIEKHNAHSLSISVAKKTEILEKERIRGIILSLKIFSA</sequence>
<dbReference type="Gene3D" id="3.40.50.720">
    <property type="entry name" value="NAD(P)-binding Rossmann-like Domain"/>
    <property type="match status" value="1"/>
</dbReference>
<organism evidence="3 4">
    <name type="scientific">Candidatus Gottesmanbacteria bacterium RIFCSPHIGHO2_02_FULL_39_11</name>
    <dbReference type="NCBI Taxonomy" id="1798382"/>
    <lineage>
        <taxon>Bacteria</taxon>
        <taxon>Candidatus Gottesmaniibacteriota</taxon>
    </lineage>
</organism>
<protein>
    <recommendedName>
        <fullName evidence="2">Polysaccharide biosynthesis protein CapD-like domain-containing protein</fullName>
    </recommendedName>
</protein>
<dbReference type="STRING" id="1798382.A3D77_07380"/>
<dbReference type="InterPro" id="IPR036291">
    <property type="entry name" value="NAD(P)-bd_dom_sf"/>
</dbReference>
<evidence type="ECO:0000259" key="2">
    <source>
        <dbReference type="Pfam" id="PF02719"/>
    </source>
</evidence>